<feature type="compositionally biased region" description="Low complexity" evidence="1">
    <location>
        <begin position="218"/>
        <end position="227"/>
    </location>
</feature>
<dbReference type="InterPro" id="IPR036397">
    <property type="entry name" value="RNaseH_sf"/>
</dbReference>
<feature type="region of interest" description="Disordered" evidence="1">
    <location>
        <begin position="189"/>
        <end position="352"/>
    </location>
</feature>
<dbReference type="Gene3D" id="3.30.420.10">
    <property type="entry name" value="Ribonuclease H-like superfamily/Ribonuclease H"/>
    <property type="match status" value="1"/>
</dbReference>
<evidence type="ECO:0000313" key="3">
    <source>
        <dbReference type="EMBL" id="KAI2650206.1"/>
    </source>
</evidence>
<feature type="compositionally biased region" description="Polar residues" evidence="1">
    <location>
        <begin position="248"/>
        <end position="259"/>
    </location>
</feature>
<comment type="caution">
    <text evidence="3">The sequence shown here is derived from an EMBL/GenBank/DDBJ whole genome shotgun (WGS) entry which is preliminary data.</text>
</comment>
<feature type="domain" description="Tc1-like transposase DDE" evidence="2">
    <location>
        <begin position="29"/>
        <end position="86"/>
    </location>
</feature>
<accession>A0ABQ8LJ26</accession>
<dbReference type="EMBL" id="JACTAM010000022">
    <property type="protein sequence ID" value="KAI2650206.1"/>
    <property type="molecule type" value="Genomic_DNA"/>
</dbReference>
<name>A0ABQ8LJ26_LABRO</name>
<organism evidence="3 4">
    <name type="scientific">Labeo rohita</name>
    <name type="common">Indian major carp</name>
    <name type="synonym">Cyprinus rohita</name>
    <dbReference type="NCBI Taxonomy" id="84645"/>
    <lineage>
        <taxon>Eukaryota</taxon>
        <taxon>Metazoa</taxon>
        <taxon>Chordata</taxon>
        <taxon>Craniata</taxon>
        <taxon>Vertebrata</taxon>
        <taxon>Euteleostomi</taxon>
        <taxon>Actinopterygii</taxon>
        <taxon>Neopterygii</taxon>
        <taxon>Teleostei</taxon>
        <taxon>Ostariophysi</taxon>
        <taxon>Cypriniformes</taxon>
        <taxon>Cyprinidae</taxon>
        <taxon>Labeoninae</taxon>
        <taxon>Labeonini</taxon>
        <taxon>Labeo</taxon>
    </lineage>
</organism>
<reference evidence="3 4" key="1">
    <citation type="submission" date="2022-01" db="EMBL/GenBank/DDBJ databases">
        <title>A high-quality chromosome-level genome assembly of rohu carp, Labeo rohita.</title>
        <authorList>
            <person name="Arick M.A. II"/>
            <person name="Hsu C.-Y."/>
            <person name="Magbanua Z."/>
            <person name="Pechanova O."/>
            <person name="Grover C."/>
            <person name="Miller E."/>
            <person name="Thrash A."/>
            <person name="Ezzel L."/>
            <person name="Alam S."/>
            <person name="Benzie J."/>
            <person name="Hamilton M."/>
            <person name="Karsi A."/>
            <person name="Lawrence M.L."/>
            <person name="Peterson D.G."/>
        </authorList>
    </citation>
    <scope>NUCLEOTIDE SEQUENCE [LARGE SCALE GENOMIC DNA]</scope>
    <source>
        <strain evidence="4">BAU-BD-2019</strain>
        <tissue evidence="3">Blood</tissue>
    </source>
</reference>
<dbReference type="Pfam" id="PF13358">
    <property type="entry name" value="DDE_3"/>
    <property type="match status" value="1"/>
</dbReference>
<evidence type="ECO:0000259" key="2">
    <source>
        <dbReference type="Pfam" id="PF13358"/>
    </source>
</evidence>
<evidence type="ECO:0000313" key="4">
    <source>
        <dbReference type="Proteomes" id="UP000830375"/>
    </source>
</evidence>
<dbReference type="Proteomes" id="UP000830375">
    <property type="component" value="Unassembled WGS sequence"/>
</dbReference>
<dbReference type="InterPro" id="IPR038717">
    <property type="entry name" value="Tc1-like_DDE_dom"/>
</dbReference>
<feature type="compositionally biased region" description="Polar residues" evidence="1">
    <location>
        <begin position="196"/>
        <end position="210"/>
    </location>
</feature>
<gene>
    <name evidence="3" type="ORF">H4Q32_000142</name>
</gene>
<sequence>MVKYRDILDENLLQSAQDLRLGRRFTFQQDNDPKHTAKIMKEWLHNNSLTVLEWPSQSPDLNPIEHLWRDLKMAVHQRLPSNLTELERICKEEWQRIPKSSRGVPDVGEVKERETEWREGNRSIEDYVTDFCELCYQVDFNDTFLLDTFHFGLNISRFLPRNTPQWTLENYIDLALRLSGSPFTVGIADEGPRNPAVTTTPQPAQVTSTKPKPVHVMPAKPKPTQATKPKHTMPAAPGPAHAPKPQAHNISTLKASSVHKSAPEASPVYESAPKASSVHESAPEASSVHESAPKAWSVHESAPEAWSVHESAPEAWSVHESAPEAWSVHESAPEAWSVHESAPKASSIHESMPEASLVQEFAPIPPEVSECSVEPSKEVASVNELPARHVTAKQAYHEPSACPVTAMKAIHNFPATPAQEPAPTPPEVSAQAVDPPMGAASHDELSACHVAIKKTKESIHVHTALLCMSLVPLWISLPLSALSALPAAPWLPVLPALPAPPWSPILPLLHGPGPPVLHGLLLLHGPGPPVFHCLSLLHGPGTSVFHGLLLLHGPGPPWFHYLPQGGAGGFCNAKPAEGALTPGLPARSLCCFYCYFLFGSI</sequence>
<protein>
    <submittedName>
        <fullName evidence="3">Transposable element Tcb2 transposase</fullName>
    </submittedName>
</protein>
<evidence type="ECO:0000256" key="1">
    <source>
        <dbReference type="SAM" id="MobiDB-lite"/>
    </source>
</evidence>
<proteinExistence type="predicted"/>
<keyword evidence="4" id="KW-1185">Reference proteome</keyword>